<accession>A0AAW7Y594</accession>
<evidence type="ECO:0000313" key="15">
    <source>
        <dbReference type="Proteomes" id="UP001170624"/>
    </source>
</evidence>
<keyword evidence="6" id="KW-0812">Transmembrane</keyword>
<gene>
    <name evidence="14" type="ORF">Q4568_13305</name>
</gene>
<sequence length="360" mass="39298">MKKTILAALLPAMLVAGTAQAASVYQAEDGSNVDVFGRLGFNAHNRTSGDNADGDMRGSFDNRLGFGGSQTINDQMSVIGWAEYQIGAAEGSNAGNDSFTARYVWAGVDMGNMGKVTGGRVASGLIMATDIADVFASSDVNLASQASVINTNATQVFRQDDTIQYQNSIAGFDMSAAYIIGNDRLKNGYNLALRYTLDMGNAGKLAPVVGYQSNTAEDGTREIVNGSATGSELDKNDFWVVGTRYYFNDLMLGAVYSEDKVSYRGNVEDTKDKGYELTAVYDFQNDWVVRGGYRDYKKTSGSTTDSKMKDWTAEVQYKLTDRSSIFTSYILRDGEDNSKASNAKYDLNQDYYNVGLRYEF</sequence>
<comment type="similarity">
    <text evidence="2">Belongs to the Gram-negative porin family.</text>
</comment>
<dbReference type="InterPro" id="IPR050298">
    <property type="entry name" value="Gram-neg_bact_OMP"/>
</dbReference>
<organism evidence="14 15">
    <name type="scientific">Photobacterium sanguinicancri</name>
    <dbReference type="NCBI Taxonomy" id="875932"/>
    <lineage>
        <taxon>Bacteria</taxon>
        <taxon>Pseudomonadati</taxon>
        <taxon>Pseudomonadota</taxon>
        <taxon>Gammaproteobacteria</taxon>
        <taxon>Vibrionales</taxon>
        <taxon>Vibrionaceae</taxon>
        <taxon>Photobacterium</taxon>
    </lineage>
</organism>
<dbReference type="Gene3D" id="2.40.160.10">
    <property type="entry name" value="Porin"/>
    <property type="match status" value="1"/>
</dbReference>
<keyword evidence="10" id="KW-0472">Membrane</keyword>
<dbReference type="AlphaFoldDB" id="A0AAW7Y594"/>
<keyword evidence="5" id="KW-1134">Transmembrane beta strand</keyword>
<dbReference type="Pfam" id="PF13609">
    <property type="entry name" value="Porin_4"/>
    <property type="match status" value="1"/>
</dbReference>
<proteinExistence type="inferred from homology"/>
<evidence type="ECO:0000256" key="6">
    <source>
        <dbReference type="ARBA" id="ARBA00022692"/>
    </source>
</evidence>
<evidence type="ECO:0000256" key="4">
    <source>
        <dbReference type="ARBA" id="ARBA00022448"/>
    </source>
</evidence>
<evidence type="ECO:0000256" key="1">
    <source>
        <dbReference type="ARBA" id="ARBA00004571"/>
    </source>
</evidence>
<feature type="domain" description="Porin" evidence="13">
    <location>
        <begin position="12"/>
        <end position="330"/>
    </location>
</feature>
<name>A0AAW7Y594_9GAMM</name>
<evidence type="ECO:0000259" key="13">
    <source>
        <dbReference type="Pfam" id="PF13609"/>
    </source>
</evidence>
<dbReference type="GO" id="GO:0046930">
    <property type="term" value="C:pore complex"/>
    <property type="evidence" value="ECO:0007669"/>
    <property type="project" value="UniProtKB-KW"/>
</dbReference>
<evidence type="ECO:0000256" key="7">
    <source>
        <dbReference type="ARBA" id="ARBA00022729"/>
    </source>
</evidence>
<reference evidence="14" key="1">
    <citation type="submission" date="2023-07" db="EMBL/GenBank/DDBJ databases">
        <title>Genome content predicts the carbon catabolic preferences of heterotrophic bacteria.</title>
        <authorList>
            <person name="Gralka M."/>
        </authorList>
    </citation>
    <scope>NUCLEOTIDE SEQUENCE</scope>
    <source>
        <strain evidence="14">G2M05</strain>
    </source>
</reference>
<feature type="chain" id="PRO_5043611388" evidence="12">
    <location>
        <begin position="22"/>
        <end position="360"/>
    </location>
</feature>
<keyword evidence="7 12" id="KW-0732">Signal</keyword>
<keyword evidence="9" id="KW-0626">Porin</keyword>
<evidence type="ECO:0000313" key="14">
    <source>
        <dbReference type="EMBL" id="MDO6543519.1"/>
    </source>
</evidence>
<dbReference type="GO" id="GO:0034220">
    <property type="term" value="P:monoatomic ion transmembrane transport"/>
    <property type="evidence" value="ECO:0007669"/>
    <property type="project" value="InterPro"/>
</dbReference>
<evidence type="ECO:0000256" key="2">
    <source>
        <dbReference type="ARBA" id="ARBA00007539"/>
    </source>
</evidence>
<dbReference type="GO" id="GO:0015288">
    <property type="term" value="F:porin activity"/>
    <property type="evidence" value="ECO:0007669"/>
    <property type="project" value="UniProtKB-KW"/>
</dbReference>
<evidence type="ECO:0000256" key="3">
    <source>
        <dbReference type="ARBA" id="ARBA00011233"/>
    </source>
</evidence>
<keyword evidence="11" id="KW-0998">Cell outer membrane</keyword>
<dbReference type="InterPro" id="IPR001897">
    <property type="entry name" value="Porin_gammaproteobac"/>
</dbReference>
<dbReference type="CDD" id="cd00342">
    <property type="entry name" value="gram_neg_porins"/>
    <property type="match status" value="1"/>
</dbReference>
<evidence type="ECO:0000256" key="12">
    <source>
        <dbReference type="SAM" id="SignalP"/>
    </source>
</evidence>
<comment type="caution">
    <text evidence="14">The sequence shown here is derived from an EMBL/GenBank/DDBJ whole genome shotgun (WGS) entry which is preliminary data.</text>
</comment>
<evidence type="ECO:0000256" key="5">
    <source>
        <dbReference type="ARBA" id="ARBA00022452"/>
    </source>
</evidence>
<dbReference type="InterPro" id="IPR023614">
    <property type="entry name" value="Porin_dom_sf"/>
</dbReference>
<evidence type="ECO:0000256" key="9">
    <source>
        <dbReference type="ARBA" id="ARBA00023114"/>
    </source>
</evidence>
<evidence type="ECO:0000256" key="11">
    <source>
        <dbReference type="ARBA" id="ARBA00023237"/>
    </source>
</evidence>
<keyword evidence="8" id="KW-0406">Ion transport</keyword>
<comment type="subunit">
    <text evidence="3">Homotrimer.</text>
</comment>
<dbReference type="RefSeq" id="WP_062688074.1">
    <property type="nucleotide sequence ID" value="NZ_AP024850.1"/>
</dbReference>
<evidence type="ECO:0000256" key="8">
    <source>
        <dbReference type="ARBA" id="ARBA00023065"/>
    </source>
</evidence>
<dbReference type="SUPFAM" id="SSF56935">
    <property type="entry name" value="Porins"/>
    <property type="match status" value="1"/>
</dbReference>
<dbReference type="InterPro" id="IPR033900">
    <property type="entry name" value="Gram_neg_porin_domain"/>
</dbReference>
<dbReference type="GO" id="GO:0009279">
    <property type="term" value="C:cell outer membrane"/>
    <property type="evidence" value="ECO:0007669"/>
    <property type="project" value="UniProtKB-SubCell"/>
</dbReference>
<feature type="signal peptide" evidence="12">
    <location>
        <begin position="1"/>
        <end position="21"/>
    </location>
</feature>
<keyword evidence="4" id="KW-0813">Transport</keyword>
<dbReference type="PRINTS" id="PR00183">
    <property type="entry name" value="ECOLIPORIN"/>
</dbReference>
<evidence type="ECO:0000256" key="10">
    <source>
        <dbReference type="ARBA" id="ARBA00023136"/>
    </source>
</evidence>
<comment type="subcellular location">
    <subcellularLocation>
        <location evidence="1">Cell outer membrane</location>
        <topology evidence="1">Multi-pass membrane protein</topology>
    </subcellularLocation>
</comment>
<dbReference type="PANTHER" id="PTHR34501:SF9">
    <property type="entry name" value="MAJOR OUTER MEMBRANE PROTEIN P.IA"/>
    <property type="match status" value="1"/>
</dbReference>
<dbReference type="Proteomes" id="UP001170624">
    <property type="component" value="Unassembled WGS sequence"/>
</dbReference>
<dbReference type="PANTHER" id="PTHR34501">
    <property type="entry name" value="PROTEIN YDDL-RELATED"/>
    <property type="match status" value="1"/>
</dbReference>
<protein>
    <submittedName>
        <fullName evidence="14">Porin</fullName>
    </submittedName>
</protein>
<dbReference type="EMBL" id="JAUOPU010000013">
    <property type="protein sequence ID" value="MDO6543519.1"/>
    <property type="molecule type" value="Genomic_DNA"/>
</dbReference>